<evidence type="ECO:0000256" key="1">
    <source>
        <dbReference type="SAM" id="MobiDB-lite"/>
    </source>
</evidence>
<reference evidence="2" key="1">
    <citation type="submission" date="2013-08" db="EMBL/GenBank/DDBJ databases">
        <title>Oryza genome evolution.</title>
        <authorList>
            <person name="Wing R.A."/>
            <person name="Panaud O."/>
            <person name="Oliveira A.C."/>
        </authorList>
    </citation>
    <scope>NUCLEOTIDE SEQUENCE</scope>
</reference>
<dbReference type="AlphaFoldDB" id="A0A0D9YIV6"/>
<feature type="compositionally biased region" description="Acidic residues" evidence="1">
    <location>
        <begin position="287"/>
        <end position="298"/>
    </location>
</feature>
<protein>
    <submittedName>
        <fullName evidence="2">Uncharacterized protein</fullName>
    </submittedName>
</protein>
<feature type="compositionally biased region" description="Basic and acidic residues" evidence="1">
    <location>
        <begin position="299"/>
        <end position="316"/>
    </location>
</feature>
<reference evidence="2" key="2">
    <citation type="submission" date="2015-04" db="UniProtKB">
        <authorList>
            <consortium name="EnsemblPlants"/>
        </authorList>
    </citation>
    <scope>IDENTIFICATION</scope>
</reference>
<reference evidence="2" key="3">
    <citation type="submission" date="2018-05" db="EMBL/GenBank/DDBJ databases">
        <title>OgluRS3 (Oryza glumaepatula Reference Sequence Version 3).</title>
        <authorList>
            <person name="Zhang J."/>
            <person name="Kudrna D."/>
            <person name="Lee S."/>
            <person name="Talag J."/>
            <person name="Welchert J."/>
            <person name="Wing R.A."/>
        </authorList>
    </citation>
    <scope>NUCLEOTIDE SEQUENCE [LARGE SCALE GENOMIC DNA]</scope>
</reference>
<organism evidence="2">
    <name type="scientific">Oryza glumipatula</name>
    <dbReference type="NCBI Taxonomy" id="40148"/>
    <lineage>
        <taxon>Eukaryota</taxon>
        <taxon>Viridiplantae</taxon>
        <taxon>Streptophyta</taxon>
        <taxon>Embryophyta</taxon>
        <taxon>Tracheophyta</taxon>
        <taxon>Spermatophyta</taxon>
        <taxon>Magnoliopsida</taxon>
        <taxon>Liliopsida</taxon>
        <taxon>Poales</taxon>
        <taxon>Poaceae</taxon>
        <taxon>BOP clade</taxon>
        <taxon>Oryzoideae</taxon>
        <taxon>Oryzeae</taxon>
        <taxon>Oryzinae</taxon>
        <taxon>Oryza</taxon>
    </lineage>
</organism>
<keyword evidence="3" id="KW-1185">Reference proteome</keyword>
<name>A0A0D9YIV6_9ORYZ</name>
<dbReference type="HOGENOM" id="CLU_809800_0_0_1"/>
<feature type="compositionally biased region" description="Pro residues" evidence="1">
    <location>
        <begin position="188"/>
        <end position="214"/>
    </location>
</feature>
<evidence type="ECO:0000313" key="3">
    <source>
        <dbReference type="Proteomes" id="UP000026961"/>
    </source>
</evidence>
<dbReference type="EnsemblPlants" id="OGLUM01G45240.1">
    <property type="protein sequence ID" value="OGLUM01G45240.1"/>
    <property type="gene ID" value="OGLUM01G45240"/>
</dbReference>
<evidence type="ECO:0000313" key="2">
    <source>
        <dbReference type="EnsemblPlants" id="OGLUM01G45240.1"/>
    </source>
</evidence>
<dbReference type="Gramene" id="OGLUM01G45240.1">
    <property type="protein sequence ID" value="OGLUM01G45240.1"/>
    <property type="gene ID" value="OGLUM01G45240"/>
</dbReference>
<feature type="compositionally biased region" description="Low complexity" evidence="1">
    <location>
        <begin position="177"/>
        <end position="187"/>
    </location>
</feature>
<feature type="region of interest" description="Disordered" evidence="1">
    <location>
        <begin position="134"/>
        <end position="214"/>
    </location>
</feature>
<proteinExistence type="predicted"/>
<sequence length="343" mass="36005">MAATTMEPLLRPDPMSSVKLLLFPQAPSFPVGKITSASLEANDKKRRNLTICHSIGVALTECHCMELPYKNATEHASFNVELGAFGLARLVSNGRRSALPLDATDGELAAGLRPCIGVLFSRDTMLGMGDGAAAGREDAARRRAGVGVAPPGRRGGRPQAESAAEREGPERRRRWGQEGIPAAASASGPPPHTPPPSPSPSPHPPPQPRPPPLRLAPAAAEIVVVVVAAATSVGLRGRDAEQPGDSPCLLLRHLSHGPRPCPRHRARSPPPQPPRSEFAGGGREGEGAEEAQGGDELDGEARAEHLEVAGEAEEGRDVWPCARKGKSTTCGLLASNFSKVAFY</sequence>
<accession>A0A0D9YIV6</accession>
<feature type="compositionally biased region" description="Basic residues" evidence="1">
    <location>
        <begin position="253"/>
        <end position="267"/>
    </location>
</feature>
<dbReference type="Proteomes" id="UP000026961">
    <property type="component" value="Chromosome 1"/>
</dbReference>
<feature type="region of interest" description="Disordered" evidence="1">
    <location>
        <begin position="237"/>
        <end position="316"/>
    </location>
</feature>